<dbReference type="Gene3D" id="3.90.45.10">
    <property type="entry name" value="Peptide deformylase"/>
    <property type="match status" value="1"/>
</dbReference>
<dbReference type="GO" id="GO:0042586">
    <property type="term" value="F:peptide deformylase activity"/>
    <property type="evidence" value="ECO:0007669"/>
    <property type="project" value="UniProtKB-UniRule"/>
</dbReference>
<dbReference type="CDD" id="cd00487">
    <property type="entry name" value="Pep_deformylase"/>
    <property type="match status" value="1"/>
</dbReference>
<dbReference type="SUPFAM" id="SSF56420">
    <property type="entry name" value="Peptide deformylase"/>
    <property type="match status" value="1"/>
</dbReference>
<dbReference type="STRING" id="225848.Sps_02607"/>
<feature type="binding site" evidence="6">
    <location>
        <position position="143"/>
    </location>
    <ligand>
        <name>Fe cation</name>
        <dbReference type="ChEBI" id="CHEBI:24875"/>
    </ligand>
</feature>
<gene>
    <name evidence="6" type="primary">def</name>
    <name evidence="7" type="ORF">Sps_02607</name>
</gene>
<dbReference type="OrthoDB" id="9804313at2"/>
<dbReference type="PIRSF" id="PIRSF004749">
    <property type="entry name" value="Pep_def"/>
    <property type="match status" value="1"/>
</dbReference>
<comment type="catalytic activity">
    <reaction evidence="6">
        <text>N-terminal N-formyl-L-methionyl-[peptide] + H2O = N-terminal L-methionyl-[peptide] + formate</text>
        <dbReference type="Rhea" id="RHEA:24420"/>
        <dbReference type="Rhea" id="RHEA-COMP:10639"/>
        <dbReference type="Rhea" id="RHEA-COMP:10640"/>
        <dbReference type="ChEBI" id="CHEBI:15377"/>
        <dbReference type="ChEBI" id="CHEBI:15740"/>
        <dbReference type="ChEBI" id="CHEBI:49298"/>
        <dbReference type="ChEBI" id="CHEBI:64731"/>
        <dbReference type="EC" id="3.5.1.88"/>
    </reaction>
</comment>
<name>A0A1S6HQG8_9GAMM</name>
<evidence type="ECO:0000256" key="6">
    <source>
        <dbReference type="HAMAP-Rule" id="MF_00163"/>
    </source>
</evidence>
<evidence type="ECO:0000313" key="8">
    <source>
        <dbReference type="Proteomes" id="UP000189545"/>
    </source>
</evidence>
<dbReference type="RefSeq" id="WP_077752891.1">
    <property type="nucleotide sequence ID" value="NZ_CP014782.1"/>
</dbReference>
<dbReference type="InterPro" id="IPR036821">
    <property type="entry name" value="Peptide_deformylase_sf"/>
</dbReference>
<keyword evidence="3 6" id="KW-0378">Hydrolase</keyword>
<keyword evidence="2 6" id="KW-0479">Metal-binding</keyword>
<evidence type="ECO:0000313" key="7">
    <source>
        <dbReference type="EMBL" id="AQS37759.1"/>
    </source>
</evidence>
<dbReference type="GO" id="GO:0006412">
    <property type="term" value="P:translation"/>
    <property type="evidence" value="ECO:0007669"/>
    <property type="project" value="UniProtKB-UniRule"/>
</dbReference>
<evidence type="ECO:0000256" key="2">
    <source>
        <dbReference type="ARBA" id="ARBA00022723"/>
    </source>
</evidence>
<dbReference type="PANTHER" id="PTHR10458">
    <property type="entry name" value="PEPTIDE DEFORMYLASE"/>
    <property type="match status" value="1"/>
</dbReference>
<dbReference type="NCBIfam" id="NF001159">
    <property type="entry name" value="PRK00150.1-3"/>
    <property type="match status" value="1"/>
</dbReference>
<dbReference type="GO" id="GO:0046872">
    <property type="term" value="F:metal ion binding"/>
    <property type="evidence" value="ECO:0007669"/>
    <property type="project" value="UniProtKB-KW"/>
</dbReference>
<evidence type="ECO:0000256" key="1">
    <source>
        <dbReference type="ARBA" id="ARBA00010759"/>
    </source>
</evidence>
<evidence type="ECO:0000256" key="5">
    <source>
        <dbReference type="ARBA" id="ARBA00023004"/>
    </source>
</evidence>
<comment type="cofactor">
    <cofactor evidence="6">
        <name>Fe(2+)</name>
        <dbReference type="ChEBI" id="CHEBI:29033"/>
    </cofactor>
    <text evidence="6">Binds 1 Fe(2+) ion.</text>
</comment>
<comment type="similarity">
    <text evidence="1 6">Belongs to the polypeptide deformylase family.</text>
</comment>
<dbReference type="EMBL" id="CP014782">
    <property type="protein sequence ID" value="AQS37759.1"/>
    <property type="molecule type" value="Genomic_DNA"/>
</dbReference>
<accession>A0A1S6HQG8</accession>
<keyword evidence="8" id="KW-1185">Reference proteome</keyword>
<evidence type="ECO:0000256" key="3">
    <source>
        <dbReference type="ARBA" id="ARBA00022801"/>
    </source>
</evidence>
<dbReference type="InterPro" id="IPR023635">
    <property type="entry name" value="Peptide_deformylase"/>
</dbReference>
<dbReference type="PANTHER" id="PTHR10458:SF21">
    <property type="entry name" value="PEPTIDE DEFORMYLASE"/>
    <property type="match status" value="1"/>
</dbReference>
<dbReference type="PRINTS" id="PR01576">
    <property type="entry name" value="PDEFORMYLASE"/>
</dbReference>
<protein>
    <recommendedName>
        <fullName evidence="6">Peptide deformylase</fullName>
        <shortName evidence="6">PDF</shortName>
        <ecNumber evidence="6">3.5.1.88</ecNumber>
    </recommendedName>
    <alternativeName>
        <fullName evidence="6">Polypeptide deformylase</fullName>
    </alternativeName>
</protein>
<organism evidence="7 8">
    <name type="scientific">Shewanella psychrophila</name>
    <dbReference type="NCBI Taxonomy" id="225848"/>
    <lineage>
        <taxon>Bacteria</taxon>
        <taxon>Pseudomonadati</taxon>
        <taxon>Pseudomonadota</taxon>
        <taxon>Gammaproteobacteria</taxon>
        <taxon>Alteromonadales</taxon>
        <taxon>Shewanellaceae</taxon>
        <taxon>Shewanella</taxon>
    </lineage>
</organism>
<sequence length="166" mass="18306">MLAIAQIGESVLNRPAQKVIEFSPALAKLANEMLETMLEAKGVGIAAPQVNQSLSLFIMASRSNERYPDAPFIEPSTVVNPKIIACSDEKVSGEEGCLSIAEQRFTILRHEWVEVSFQDLNGLEHHQTLTGFIARIFQHEYDHLQGITLIERSAMQASNSLSGAVR</sequence>
<feature type="active site" evidence="6">
    <location>
        <position position="140"/>
    </location>
</feature>
<reference evidence="7 8" key="1">
    <citation type="submission" date="2016-03" db="EMBL/GenBank/DDBJ databases">
        <title>Complete genome sequence of Shewanella psychrophila WP2, a deep sea bacterium isolated from west Pacific sediment.</title>
        <authorList>
            <person name="Xu G."/>
            <person name="Jian H."/>
        </authorList>
    </citation>
    <scope>NUCLEOTIDE SEQUENCE [LARGE SCALE GENOMIC DNA]</scope>
    <source>
        <strain evidence="7 8">WP2</strain>
    </source>
</reference>
<feature type="binding site" evidence="6">
    <location>
        <position position="97"/>
    </location>
    <ligand>
        <name>Fe cation</name>
        <dbReference type="ChEBI" id="CHEBI:24875"/>
    </ligand>
</feature>
<keyword evidence="5 6" id="KW-0408">Iron</keyword>
<evidence type="ECO:0000256" key="4">
    <source>
        <dbReference type="ARBA" id="ARBA00022917"/>
    </source>
</evidence>
<dbReference type="HAMAP" id="MF_00163">
    <property type="entry name" value="Pep_deformylase"/>
    <property type="match status" value="1"/>
</dbReference>
<dbReference type="NCBIfam" id="TIGR00079">
    <property type="entry name" value="pept_deformyl"/>
    <property type="match status" value="1"/>
</dbReference>
<dbReference type="AlphaFoldDB" id="A0A1S6HQG8"/>
<feature type="binding site" evidence="6">
    <location>
        <position position="139"/>
    </location>
    <ligand>
        <name>Fe cation</name>
        <dbReference type="ChEBI" id="CHEBI:24875"/>
    </ligand>
</feature>
<dbReference type="Pfam" id="PF01327">
    <property type="entry name" value="Pep_deformylase"/>
    <property type="match status" value="1"/>
</dbReference>
<dbReference type="EC" id="3.5.1.88" evidence="6"/>
<proteinExistence type="inferred from homology"/>
<dbReference type="KEGG" id="spsw:Sps_02607"/>
<comment type="function">
    <text evidence="6">Removes the formyl group from the N-terminal Met of newly synthesized proteins. Requires at least a dipeptide for an efficient rate of reaction. N-terminal L-methionine is a prerequisite for activity but the enzyme has broad specificity at other positions.</text>
</comment>
<keyword evidence="4 6" id="KW-0648">Protein biosynthesis</keyword>
<dbReference type="Proteomes" id="UP000189545">
    <property type="component" value="Chromosome"/>
</dbReference>